<dbReference type="PANTHER" id="PTHR11493:SF47">
    <property type="entry name" value="SULFITE REDUCTASE [NADPH] SUBUNIT BETA"/>
    <property type="match status" value="1"/>
</dbReference>
<dbReference type="InterPro" id="IPR045854">
    <property type="entry name" value="NO2/SO3_Rdtase_4Fe4S_sf"/>
</dbReference>
<dbReference type="GO" id="GO:0046872">
    <property type="term" value="F:metal ion binding"/>
    <property type="evidence" value="ECO:0007669"/>
    <property type="project" value="UniProtKB-KW"/>
</dbReference>
<gene>
    <name evidence="10" type="ORF">Sradi_1263400</name>
</gene>
<dbReference type="Pfam" id="PF01077">
    <property type="entry name" value="NIR_SIR"/>
    <property type="match status" value="1"/>
</dbReference>
<evidence type="ECO:0000259" key="9">
    <source>
        <dbReference type="Pfam" id="PF01077"/>
    </source>
</evidence>
<name>A0AAW2UNB6_SESRA</name>
<accession>A0AAW2UNB6</accession>
<dbReference type="SUPFAM" id="SSF56014">
    <property type="entry name" value="Nitrite and sulphite reductase 4Fe-4S domain-like"/>
    <property type="match status" value="1"/>
</dbReference>
<proteinExistence type="inferred from homology"/>
<dbReference type="GO" id="GO:0050311">
    <property type="term" value="F:sulfite reductase (ferredoxin) activity"/>
    <property type="evidence" value="ECO:0007669"/>
    <property type="project" value="TreeGrafter"/>
</dbReference>
<evidence type="ECO:0000313" key="10">
    <source>
        <dbReference type="EMBL" id="KAL0418499.1"/>
    </source>
</evidence>
<dbReference type="PROSITE" id="PS00365">
    <property type="entry name" value="NIR_SIR"/>
    <property type="match status" value="1"/>
</dbReference>
<evidence type="ECO:0000256" key="2">
    <source>
        <dbReference type="ARBA" id="ARBA00001966"/>
    </source>
</evidence>
<dbReference type="InterPro" id="IPR006067">
    <property type="entry name" value="NO2/SO3_Rdtase_4Fe4S_dom"/>
</dbReference>
<comment type="cofactor">
    <cofactor evidence="2">
        <name>[4Fe-4S] cluster</name>
        <dbReference type="ChEBI" id="CHEBI:49883"/>
    </cofactor>
</comment>
<feature type="domain" description="Nitrite/sulphite reductase 4Fe-4S" evidence="9">
    <location>
        <begin position="72"/>
        <end position="209"/>
    </location>
</feature>
<reference evidence="10" key="2">
    <citation type="journal article" date="2024" name="Plant">
        <title>Genomic evolution and insights into agronomic trait innovations of Sesamum species.</title>
        <authorList>
            <person name="Miao H."/>
            <person name="Wang L."/>
            <person name="Qu L."/>
            <person name="Liu H."/>
            <person name="Sun Y."/>
            <person name="Le M."/>
            <person name="Wang Q."/>
            <person name="Wei S."/>
            <person name="Zheng Y."/>
            <person name="Lin W."/>
            <person name="Duan Y."/>
            <person name="Cao H."/>
            <person name="Xiong S."/>
            <person name="Wang X."/>
            <person name="Wei L."/>
            <person name="Li C."/>
            <person name="Ma Q."/>
            <person name="Ju M."/>
            <person name="Zhao R."/>
            <person name="Li G."/>
            <person name="Mu C."/>
            <person name="Tian Q."/>
            <person name="Mei H."/>
            <person name="Zhang T."/>
            <person name="Gao T."/>
            <person name="Zhang H."/>
        </authorList>
    </citation>
    <scope>NUCLEOTIDE SEQUENCE</scope>
    <source>
        <strain evidence="10">G02</strain>
    </source>
</reference>
<comment type="similarity">
    <text evidence="3">Belongs to the nitrite and sulfite reductase 4Fe-4S domain family.</text>
</comment>
<evidence type="ECO:0000256" key="6">
    <source>
        <dbReference type="ARBA" id="ARBA00023002"/>
    </source>
</evidence>
<dbReference type="GO" id="GO:0051539">
    <property type="term" value="F:4 iron, 4 sulfur cluster binding"/>
    <property type="evidence" value="ECO:0007669"/>
    <property type="project" value="UniProtKB-KW"/>
</dbReference>
<comment type="cofactor">
    <cofactor evidence="1">
        <name>siroheme</name>
        <dbReference type="ChEBI" id="CHEBI:60052"/>
    </cofactor>
</comment>
<dbReference type="GO" id="GO:0009570">
    <property type="term" value="C:chloroplast stroma"/>
    <property type="evidence" value="ECO:0007669"/>
    <property type="project" value="TreeGrafter"/>
</dbReference>
<dbReference type="GO" id="GO:0020037">
    <property type="term" value="F:heme binding"/>
    <property type="evidence" value="ECO:0007669"/>
    <property type="project" value="InterPro"/>
</dbReference>
<keyword evidence="7" id="KW-0408">Iron</keyword>
<dbReference type="AlphaFoldDB" id="A0AAW2UNB6"/>
<dbReference type="InterPro" id="IPR006066">
    <property type="entry name" value="NO2/SO3_Rdtase_FeS/sirohaem_BS"/>
</dbReference>
<organism evidence="10">
    <name type="scientific">Sesamum radiatum</name>
    <name type="common">Black benniseed</name>
    <dbReference type="NCBI Taxonomy" id="300843"/>
    <lineage>
        <taxon>Eukaryota</taxon>
        <taxon>Viridiplantae</taxon>
        <taxon>Streptophyta</taxon>
        <taxon>Embryophyta</taxon>
        <taxon>Tracheophyta</taxon>
        <taxon>Spermatophyta</taxon>
        <taxon>Magnoliopsida</taxon>
        <taxon>eudicotyledons</taxon>
        <taxon>Gunneridae</taxon>
        <taxon>Pentapetalae</taxon>
        <taxon>asterids</taxon>
        <taxon>lamiids</taxon>
        <taxon>Lamiales</taxon>
        <taxon>Pedaliaceae</taxon>
        <taxon>Sesamum</taxon>
    </lineage>
</organism>
<keyword evidence="8" id="KW-0411">Iron-sulfur</keyword>
<protein>
    <submittedName>
        <fullName evidence="10">Sulfite reductase 1 [ferredoxin], chloroplastic</fullName>
    </submittedName>
</protein>
<dbReference type="EMBL" id="JACGWJ010000005">
    <property type="protein sequence ID" value="KAL0418499.1"/>
    <property type="molecule type" value="Genomic_DNA"/>
</dbReference>
<dbReference type="GO" id="GO:0016002">
    <property type="term" value="F:sulfite reductase activity"/>
    <property type="evidence" value="ECO:0007669"/>
    <property type="project" value="TreeGrafter"/>
</dbReference>
<evidence type="ECO:0000256" key="7">
    <source>
        <dbReference type="ARBA" id="ARBA00023004"/>
    </source>
</evidence>
<evidence type="ECO:0000256" key="4">
    <source>
        <dbReference type="ARBA" id="ARBA00022485"/>
    </source>
</evidence>
<dbReference type="Gene3D" id="3.30.413.10">
    <property type="entry name" value="Sulfite Reductase Hemoprotein, domain 1"/>
    <property type="match status" value="1"/>
</dbReference>
<evidence type="ECO:0000256" key="5">
    <source>
        <dbReference type="ARBA" id="ARBA00022723"/>
    </source>
</evidence>
<sequence>MTTSFGAATAAIIADDPKLHLARNSCGLRTASNSLLLTKRPHLFCPSSSPTASSLIRAVSTQPRYVDPLNVTAMACPALPLCPLAIAEAERGIPDLLKRVRAVFEKVGLKYNESVVIRVTGCPNGCARPYMAELGLVGDGPNSYQIWLGGTPNQTLLAKAFKDKVKIQDLEKVLEPLFYHWKRKRLSKESFGDFTNRMGHEKLLELVNKWEGIPLGASRYNLKLFADKETYEAMDTLARLQDKSAHQLAMDIIRDYVASHRKW</sequence>
<dbReference type="GO" id="GO:0000103">
    <property type="term" value="P:sulfate assimilation"/>
    <property type="evidence" value="ECO:0007669"/>
    <property type="project" value="TreeGrafter"/>
</dbReference>
<keyword evidence="6" id="KW-0560">Oxidoreductase</keyword>
<evidence type="ECO:0000256" key="3">
    <source>
        <dbReference type="ARBA" id="ARBA00010429"/>
    </source>
</evidence>
<keyword evidence="5" id="KW-0479">Metal-binding</keyword>
<dbReference type="InterPro" id="IPR045169">
    <property type="entry name" value="NO2/SO3_Rdtase_4Fe4S_prot"/>
</dbReference>
<dbReference type="FunFam" id="3.30.413.10:FF:000014">
    <property type="entry name" value="Sulfite reductase [ferredoxin], chloroplastic"/>
    <property type="match status" value="1"/>
</dbReference>
<reference evidence="10" key="1">
    <citation type="submission" date="2020-06" db="EMBL/GenBank/DDBJ databases">
        <authorList>
            <person name="Li T."/>
            <person name="Hu X."/>
            <person name="Zhang T."/>
            <person name="Song X."/>
            <person name="Zhang H."/>
            <person name="Dai N."/>
            <person name="Sheng W."/>
            <person name="Hou X."/>
            <person name="Wei L."/>
        </authorList>
    </citation>
    <scope>NUCLEOTIDE SEQUENCE</scope>
    <source>
        <strain evidence="10">G02</strain>
        <tissue evidence="10">Leaf</tissue>
    </source>
</reference>
<comment type="caution">
    <text evidence="10">The sequence shown here is derived from an EMBL/GenBank/DDBJ whole genome shotgun (WGS) entry which is preliminary data.</text>
</comment>
<keyword evidence="4" id="KW-0004">4Fe-4S</keyword>
<dbReference type="PANTHER" id="PTHR11493">
    <property type="entry name" value="SULFITE REDUCTASE [NADPH] SUBUNIT BETA-RELATED"/>
    <property type="match status" value="1"/>
</dbReference>
<evidence type="ECO:0000256" key="1">
    <source>
        <dbReference type="ARBA" id="ARBA00001929"/>
    </source>
</evidence>
<evidence type="ECO:0000256" key="8">
    <source>
        <dbReference type="ARBA" id="ARBA00023014"/>
    </source>
</evidence>
<dbReference type="GO" id="GO:0009337">
    <property type="term" value="C:sulfite reductase complex (NADPH)"/>
    <property type="evidence" value="ECO:0007669"/>
    <property type="project" value="TreeGrafter"/>
</dbReference>
<dbReference type="PRINTS" id="PR00397">
    <property type="entry name" value="SIROHAEM"/>
</dbReference>